<proteinExistence type="predicted"/>
<evidence type="ECO:0000313" key="1">
    <source>
        <dbReference type="EMBL" id="MBC6610876.1"/>
    </source>
</evidence>
<organism evidence="1 2">
    <name type="scientific">Hymenobacter citatus</name>
    <dbReference type="NCBI Taxonomy" id="2763506"/>
    <lineage>
        <taxon>Bacteria</taxon>
        <taxon>Pseudomonadati</taxon>
        <taxon>Bacteroidota</taxon>
        <taxon>Cytophagia</taxon>
        <taxon>Cytophagales</taxon>
        <taxon>Hymenobacteraceae</taxon>
        <taxon>Hymenobacter</taxon>
    </lineage>
</organism>
<protein>
    <recommendedName>
        <fullName evidence="3">DUF3313 domain-containing protein</fullName>
    </recommendedName>
</protein>
<accession>A0ABR7MIF6</accession>
<evidence type="ECO:0000313" key="2">
    <source>
        <dbReference type="Proteomes" id="UP000622017"/>
    </source>
</evidence>
<comment type="caution">
    <text evidence="1">The sequence shown here is derived from an EMBL/GenBank/DDBJ whole genome shotgun (WGS) entry which is preliminary data.</text>
</comment>
<keyword evidence="2" id="KW-1185">Reference proteome</keyword>
<name>A0ABR7MIF6_9BACT</name>
<reference evidence="1 2" key="1">
    <citation type="submission" date="2020-08" db="EMBL/GenBank/DDBJ databases">
        <title>Hymenobacter sp.</title>
        <authorList>
            <person name="Kim M.K."/>
        </authorList>
    </citation>
    <scope>NUCLEOTIDE SEQUENCE [LARGE SCALE GENOMIC DNA]</scope>
    <source>
        <strain evidence="1 2">BT507</strain>
    </source>
</reference>
<gene>
    <name evidence="1" type="ORF">H8B15_08070</name>
</gene>
<dbReference type="Proteomes" id="UP000622017">
    <property type="component" value="Unassembled WGS sequence"/>
</dbReference>
<sequence>MHSTLVSRSLHLILPLTLLLIGCRSASQIMAKSDVDIIENRLPALELAVDPGPLMATEGAYPDDPEKLFDTEMKRNVLEPTDSTVFGYAKLQVTKADVTRKGKGFQAFQMLTLLTPSLLGLPLENYCTDIQAEVQIMDAQGHVLGTYTGSGKSNVRVAMYHGYSQSKAPRLADVEALRQALSQIRPQLADDADTLRQQLLHTGPVETIVGAAY</sequence>
<dbReference type="RefSeq" id="WP_187319151.1">
    <property type="nucleotide sequence ID" value="NZ_JACSCY010000004.1"/>
</dbReference>
<dbReference type="EMBL" id="JACSCY010000004">
    <property type="protein sequence ID" value="MBC6610876.1"/>
    <property type="molecule type" value="Genomic_DNA"/>
</dbReference>
<evidence type="ECO:0008006" key="3">
    <source>
        <dbReference type="Google" id="ProtNLM"/>
    </source>
</evidence>